<keyword evidence="1" id="KW-1133">Transmembrane helix</keyword>
<dbReference type="RefSeq" id="WP_343947134.1">
    <property type="nucleotide sequence ID" value="NZ_BAAAHP010000351.1"/>
</dbReference>
<dbReference type="Gene3D" id="1.25.40.10">
    <property type="entry name" value="Tetratricopeptide repeat domain"/>
    <property type="match status" value="1"/>
</dbReference>
<evidence type="ECO:0000256" key="1">
    <source>
        <dbReference type="SAM" id="Phobius"/>
    </source>
</evidence>
<comment type="caution">
    <text evidence="2">The sequence shown here is derived from an EMBL/GenBank/DDBJ whole genome shotgun (WGS) entry which is preliminary data.</text>
</comment>
<reference evidence="3" key="1">
    <citation type="journal article" date="2019" name="Int. J. Syst. Evol. Microbiol.">
        <title>The Global Catalogue of Microorganisms (GCM) 10K type strain sequencing project: providing services to taxonomists for standard genome sequencing and annotation.</title>
        <authorList>
            <consortium name="The Broad Institute Genomics Platform"/>
            <consortium name="The Broad Institute Genome Sequencing Center for Infectious Disease"/>
            <person name="Wu L."/>
            <person name="Ma J."/>
        </authorList>
    </citation>
    <scope>NUCLEOTIDE SEQUENCE [LARGE SCALE GENOMIC DNA]</scope>
    <source>
        <strain evidence="3">JCM 11117</strain>
    </source>
</reference>
<dbReference type="EMBL" id="BAAAHP010000351">
    <property type="protein sequence ID" value="GAA0909878.1"/>
    <property type="molecule type" value="Genomic_DNA"/>
</dbReference>
<dbReference type="Proteomes" id="UP001499967">
    <property type="component" value="Unassembled WGS sequence"/>
</dbReference>
<keyword evidence="1" id="KW-0472">Membrane</keyword>
<accession>A0ABP3Z193</accession>
<gene>
    <name evidence="2" type="ORF">GCM10009559_80090</name>
</gene>
<evidence type="ECO:0000313" key="2">
    <source>
        <dbReference type="EMBL" id="GAA0909878.1"/>
    </source>
</evidence>
<name>A0ABP3Z193_9PSEU</name>
<evidence type="ECO:0000313" key="3">
    <source>
        <dbReference type="Proteomes" id="UP001499967"/>
    </source>
</evidence>
<dbReference type="InterPro" id="IPR011990">
    <property type="entry name" value="TPR-like_helical_dom_sf"/>
</dbReference>
<organism evidence="2 3">
    <name type="scientific">Pseudonocardia zijingensis</name>
    <dbReference type="NCBI Taxonomy" id="153376"/>
    <lineage>
        <taxon>Bacteria</taxon>
        <taxon>Bacillati</taxon>
        <taxon>Actinomycetota</taxon>
        <taxon>Actinomycetes</taxon>
        <taxon>Pseudonocardiales</taxon>
        <taxon>Pseudonocardiaceae</taxon>
        <taxon>Pseudonocardia</taxon>
    </lineage>
</organism>
<sequence length="179" mass="19465">MSPSRLLRQASVPPFLVIGMVVAGLFAAGVGIAVLVGGVDGTPTWMRHTAVALAAGLGIGLIRATTEWALDRRSVRRVCRYVETGCFLDAAVELQGYVKQLETLCGQYDPLTLRWSCTLAHLLLHKGQRVRAMVLLALVIDGQLTVLGPHHPDTQRSIRLLDGHTDITAPIAPVERWWA</sequence>
<evidence type="ECO:0008006" key="4">
    <source>
        <dbReference type="Google" id="ProtNLM"/>
    </source>
</evidence>
<feature type="transmembrane region" description="Helical" evidence="1">
    <location>
        <begin position="12"/>
        <end position="38"/>
    </location>
</feature>
<keyword evidence="3" id="KW-1185">Reference proteome</keyword>
<protein>
    <recommendedName>
        <fullName evidence="4">Tetratricopeptide repeat protein</fullName>
    </recommendedName>
</protein>
<keyword evidence="1" id="KW-0812">Transmembrane</keyword>
<proteinExistence type="predicted"/>